<dbReference type="PANTHER" id="PTHR45947:SF3">
    <property type="entry name" value="SULFOQUINOVOSYL TRANSFERASE SQD2"/>
    <property type="match status" value="1"/>
</dbReference>
<keyword evidence="4" id="KW-1185">Reference proteome</keyword>
<proteinExistence type="predicted"/>
<dbReference type="InterPro" id="IPR001296">
    <property type="entry name" value="Glyco_trans_1"/>
</dbReference>
<sequence>MNKKKKVLHLVEAMGGGVFTYLAELANGMSDEFDVSIAFGMRKETPENYEDYFNEGIKLIKVENFTRSLNVVKDIKAYIELRKIVKKEKPDIIHLHSSKAGALGRLLVGTGKAKMFYTPHGYSFLMENESGIKQQIYKTMEKILGKRKCLTVACGKSEWEQSRIVTKNSTYISNGVNIDKLNANLINANEQNLEDFNIKKNVFTAYTVGRINYQKWPELFNEIAQKLPEMQFVWIGDGDMRDKLTADNIVITGWLEHKEAMELSTKFDTFILASRYEGLPISLLEAMYMKKACVVSNVVGNRDVIKNDYNGYICDETDQFVEALKDIEKGNSDKLIEQAYSDILNEFNSKCLCNKYKEVYNESRSK</sequence>
<evidence type="ECO:0000313" key="4">
    <source>
        <dbReference type="Proteomes" id="UP000597877"/>
    </source>
</evidence>
<dbReference type="RefSeq" id="WP_186840674.1">
    <property type="nucleotide sequence ID" value="NZ_JACOOZ010000011.1"/>
</dbReference>
<feature type="domain" description="Glycosyl transferase family 1" evidence="1">
    <location>
        <begin position="191"/>
        <end position="340"/>
    </location>
</feature>
<dbReference type="InterPro" id="IPR028098">
    <property type="entry name" value="Glyco_trans_4-like_N"/>
</dbReference>
<evidence type="ECO:0000259" key="2">
    <source>
        <dbReference type="Pfam" id="PF13439"/>
    </source>
</evidence>
<evidence type="ECO:0000259" key="1">
    <source>
        <dbReference type="Pfam" id="PF00534"/>
    </source>
</evidence>
<gene>
    <name evidence="3" type="ORF">H8S00_12785</name>
</gene>
<dbReference type="EMBL" id="JACOOZ010000011">
    <property type="protein sequence ID" value="MBC5668843.1"/>
    <property type="molecule type" value="Genomic_DNA"/>
</dbReference>
<organism evidence="3 4">
    <name type="scientific">Eubacterium segne</name>
    <dbReference type="NCBI Taxonomy" id="2763045"/>
    <lineage>
        <taxon>Bacteria</taxon>
        <taxon>Bacillati</taxon>
        <taxon>Bacillota</taxon>
        <taxon>Clostridia</taxon>
        <taxon>Eubacteriales</taxon>
        <taxon>Eubacteriaceae</taxon>
        <taxon>Eubacterium</taxon>
    </lineage>
</organism>
<evidence type="ECO:0000313" key="3">
    <source>
        <dbReference type="EMBL" id="MBC5668843.1"/>
    </source>
</evidence>
<comment type="caution">
    <text evidence="3">The sequence shown here is derived from an EMBL/GenBank/DDBJ whole genome shotgun (WGS) entry which is preliminary data.</text>
</comment>
<name>A0ABR7F5F2_9FIRM</name>
<dbReference type="Pfam" id="PF13439">
    <property type="entry name" value="Glyco_transf_4"/>
    <property type="match status" value="1"/>
</dbReference>
<dbReference type="InterPro" id="IPR050194">
    <property type="entry name" value="Glycosyltransferase_grp1"/>
</dbReference>
<protein>
    <submittedName>
        <fullName evidence="3">Glycosyltransferase</fullName>
    </submittedName>
</protein>
<dbReference type="Proteomes" id="UP000597877">
    <property type="component" value="Unassembled WGS sequence"/>
</dbReference>
<accession>A0ABR7F5F2</accession>
<feature type="domain" description="Glycosyltransferase subfamily 4-like N-terminal" evidence="2">
    <location>
        <begin position="16"/>
        <end position="179"/>
    </location>
</feature>
<dbReference type="Pfam" id="PF00534">
    <property type="entry name" value="Glycos_transf_1"/>
    <property type="match status" value="1"/>
</dbReference>
<dbReference type="SUPFAM" id="SSF53756">
    <property type="entry name" value="UDP-Glycosyltransferase/glycogen phosphorylase"/>
    <property type="match status" value="1"/>
</dbReference>
<dbReference type="PANTHER" id="PTHR45947">
    <property type="entry name" value="SULFOQUINOVOSYL TRANSFERASE SQD2"/>
    <property type="match status" value="1"/>
</dbReference>
<reference evidence="3 4" key="1">
    <citation type="submission" date="2020-08" db="EMBL/GenBank/DDBJ databases">
        <title>Genome public.</title>
        <authorList>
            <person name="Liu C."/>
            <person name="Sun Q."/>
        </authorList>
    </citation>
    <scope>NUCLEOTIDE SEQUENCE [LARGE SCALE GENOMIC DNA]</scope>
    <source>
        <strain evidence="3 4">BX4</strain>
    </source>
</reference>
<dbReference type="Gene3D" id="3.40.50.2000">
    <property type="entry name" value="Glycogen Phosphorylase B"/>
    <property type="match status" value="2"/>
</dbReference>